<evidence type="ECO:0000313" key="1">
    <source>
        <dbReference type="EMBL" id="KZT65318.1"/>
    </source>
</evidence>
<proteinExistence type="predicted"/>
<evidence type="ECO:0000313" key="2">
    <source>
        <dbReference type="Proteomes" id="UP000076727"/>
    </source>
</evidence>
<accession>A0A165M7H0</accession>
<sequence>MVSAAPRYKLRTRSALVKRAYYEPIAARFCNGTLTRRIRVLAIECCGSLIPSPLAKLIGRYVRLCAAMSRYGELWPCALDLAYGPGSWHHGKSDRHLPVFNHVHNMVVACDMRCLYANSRKPVLYGEILLARPLSEASNTMSAETPYLEDPPSVKAYAHG</sequence>
<gene>
    <name evidence="1" type="ORF">DAEQUDRAFT_731595</name>
</gene>
<dbReference type="EMBL" id="KV429108">
    <property type="protein sequence ID" value="KZT65318.1"/>
    <property type="molecule type" value="Genomic_DNA"/>
</dbReference>
<dbReference type="AlphaFoldDB" id="A0A165M7H0"/>
<reference evidence="1 2" key="1">
    <citation type="journal article" date="2016" name="Mol. Biol. Evol.">
        <title>Comparative Genomics of Early-Diverging Mushroom-Forming Fungi Provides Insights into the Origins of Lignocellulose Decay Capabilities.</title>
        <authorList>
            <person name="Nagy L.G."/>
            <person name="Riley R."/>
            <person name="Tritt A."/>
            <person name="Adam C."/>
            <person name="Daum C."/>
            <person name="Floudas D."/>
            <person name="Sun H."/>
            <person name="Yadav J.S."/>
            <person name="Pangilinan J."/>
            <person name="Larsson K.H."/>
            <person name="Matsuura K."/>
            <person name="Barry K."/>
            <person name="Labutti K."/>
            <person name="Kuo R."/>
            <person name="Ohm R.A."/>
            <person name="Bhattacharya S.S."/>
            <person name="Shirouzu T."/>
            <person name="Yoshinaga Y."/>
            <person name="Martin F.M."/>
            <person name="Grigoriev I.V."/>
            <person name="Hibbett D.S."/>
        </authorList>
    </citation>
    <scope>NUCLEOTIDE SEQUENCE [LARGE SCALE GENOMIC DNA]</scope>
    <source>
        <strain evidence="1 2">L-15889</strain>
    </source>
</reference>
<protein>
    <submittedName>
        <fullName evidence="1">Uncharacterized protein</fullName>
    </submittedName>
</protein>
<name>A0A165M7H0_9APHY</name>
<keyword evidence="2" id="KW-1185">Reference proteome</keyword>
<organism evidence="1 2">
    <name type="scientific">Daedalea quercina L-15889</name>
    <dbReference type="NCBI Taxonomy" id="1314783"/>
    <lineage>
        <taxon>Eukaryota</taxon>
        <taxon>Fungi</taxon>
        <taxon>Dikarya</taxon>
        <taxon>Basidiomycota</taxon>
        <taxon>Agaricomycotina</taxon>
        <taxon>Agaricomycetes</taxon>
        <taxon>Polyporales</taxon>
        <taxon>Fomitopsis</taxon>
    </lineage>
</organism>
<dbReference type="Proteomes" id="UP000076727">
    <property type="component" value="Unassembled WGS sequence"/>
</dbReference>